<dbReference type="SUPFAM" id="SSF56059">
    <property type="entry name" value="Glutathione synthetase ATP-binding domain-like"/>
    <property type="match status" value="1"/>
</dbReference>
<dbReference type="AlphaFoldDB" id="A0A1L9AWC8"/>
<proteinExistence type="predicted"/>
<dbReference type="GO" id="GO:0005524">
    <property type="term" value="F:ATP binding"/>
    <property type="evidence" value="ECO:0007669"/>
    <property type="project" value="UniProtKB-UniRule"/>
</dbReference>
<keyword evidence="2 4" id="KW-0547">Nucleotide-binding</keyword>
<comment type="caution">
    <text evidence="6">The sequence shown here is derived from an EMBL/GenBank/DDBJ whole genome shotgun (WGS) entry which is preliminary data.</text>
</comment>
<dbReference type="STRING" id="83449.BON30_44070"/>
<evidence type="ECO:0000313" key="6">
    <source>
        <dbReference type="EMBL" id="OJH34294.1"/>
    </source>
</evidence>
<dbReference type="InterPro" id="IPR052032">
    <property type="entry name" value="ATP-dep_AA_Ligase"/>
</dbReference>
<evidence type="ECO:0000313" key="7">
    <source>
        <dbReference type="Proteomes" id="UP000182229"/>
    </source>
</evidence>
<dbReference type="RefSeq" id="WP_071904619.1">
    <property type="nucleotide sequence ID" value="NZ_MPIN01000020.1"/>
</dbReference>
<evidence type="ECO:0000259" key="5">
    <source>
        <dbReference type="PROSITE" id="PS50975"/>
    </source>
</evidence>
<keyword evidence="7" id="KW-1185">Reference proteome</keyword>
<evidence type="ECO:0000256" key="4">
    <source>
        <dbReference type="PROSITE-ProRule" id="PRU00409"/>
    </source>
</evidence>
<protein>
    <recommendedName>
        <fullName evidence="5">ATP-grasp domain-containing protein</fullName>
    </recommendedName>
</protein>
<evidence type="ECO:0000256" key="1">
    <source>
        <dbReference type="ARBA" id="ARBA00022598"/>
    </source>
</evidence>
<accession>A0A1L9AWC8</accession>
<dbReference type="InterPro" id="IPR011761">
    <property type="entry name" value="ATP-grasp"/>
</dbReference>
<gene>
    <name evidence="6" type="ORF">BON30_44070</name>
</gene>
<name>A0A1L9AWC8_9BACT</name>
<keyword evidence="3 4" id="KW-0067">ATP-binding</keyword>
<sequence>MDTSPSCAIVDGYGPANHLLPMLQARGIPVVHVQSSDTRLRLFAGSLMRDRYVSDIVFRGDVEEVANRLRSLRVAAVFAGFETGVELADALSTALKSDSNGVALSRARRDKAAMADALRAAGLRAPRGAVFTEIDAACGWVHQELAYPVVVKPLASGGTDAVRVCGSDEELRAAAQRVLSSSTIFDTPNEAFLVQEFLRGREYVVNTVSCDGFHFVSDMWAYDKRLTPEGHIVYDRDVLLPFSGEEQEQLRTYALKVLDALGIRFGPAHAEIMLTERGPVLVEIGARLAGATNPQTDTVCLGHNQAELTLDAYLDKPRFFARTRQPYELRRRCIRVSVPSMQEGIITAIPLANTAKELPTFAWMRIKRAIGDRLPKTVDLQTEVALVDLIAETSDELERDYRRLLELARTGFVVE</sequence>
<evidence type="ECO:0000256" key="3">
    <source>
        <dbReference type="ARBA" id="ARBA00022840"/>
    </source>
</evidence>
<evidence type="ECO:0000256" key="2">
    <source>
        <dbReference type="ARBA" id="ARBA00022741"/>
    </source>
</evidence>
<dbReference type="NCBIfam" id="NF005543">
    <property type="entry name" value="PRK07206.1"/>
    <property type="match status" value="1"/>
</dbReference>
<organism evidence="6 7">
    <name type="scientific">Cystobacter ferrugineus</name>
    <dbReference type="NCBI Taxonomy" id="83449"/>
    <lineage>
        <taxon>Bacteria</taxon>
        <taxon>Pseudomonadati</taxon>
        <taxon>Myxococcota</taxon>
        <taxon>Myxococcia</taxon>
        <taxon>Myxococcales</taxon>
        <taxon>Cystobacterineae</taxon>
        <taxon>Archangiaceae</taxon>
        <taxon>Cystobacter</taxon>
    </lineage>
</organism>
<dbReference type="EMBL" id="MPIN01000020">
    <property type="protein sequence ID" value="OJH34294.1"/>
    <property type="molecule type" value="Genomic_DNA"/>
</dbReference>
<reference evidence="6 7" key="2">
    <citation type="submission" date="2016-12" db="EMBL/GenBank/DDBJ databases">
        <title>Draft Genome Sequence of Cystobacter ferrugineus Strain Cbfe23.</title>
        <authorList>
            <person name="Akbar S."/>
            <person name="Dowd S.E."/>
            <person name="Stevens D.C."/>
        </authorList>
    </citation>
    <scope>NUCLEOTIDE SEQUENCE [LARGE SCALE GENOMIC DNA]</scope>
    <source>
        <strain evidence="6 7">Cbfe23</strain>
    </source>
</reference>
<dbReference type="PANTHER" id="PTHR43585">
    <property type="entry name" value="FUMIPYRROLE BIOSYNTHESIS PROTEIN C"/>
    <property type="match status" value="1"/>
</dbReference>
<dbReference type="GO" id="GO:0046872">
    <property type="term" value="F:metal ion binding"/>
    <property type="evidence" value="ECO:0007669"/>
    <property type="project" value="InterPro"/>
</dbReference>
<dbReference type="GO" id="GO:0016874">
    <property type="term" value="F:ligase activity"/>
    <property type="evidence" value="ECO:0007669"/>
    <property type="project" value="UniProtKB-KW"/>
</dbReference>
<reference evidence="7" key="1">
    <citation type="submission" date="2016-11" db="EMBL/GenBank/DDBJ databases">
        <authorList>
            <person name="Shukria A."/>
            <person name="Stevens D.C."/>
        </authorList>
    </citation>
    <scope>NUCLEOTIDE SEQUENCE [LARGE SCALE GENOMIC DNA]</scope>
    <source>
        <strain evidence="7">Cbfe23</strain>
    </source>
</reference>
<dbReference type="Pfam" id="PF13535">
    <property type="entry name" value="ATP-grasp_4"/>
    <property type="match status" value="1"/>
</dbReference>
<dbReference type="PANTHER" id="PTHR43585:SF2">
    <property type="entry name" value="ATP-GRASP ENZYME FSQD"/>
    <property type="match status" value="1"/>
</dbReference>
<dbReference type="PROSITE" id="PS50975">
    <property type="entry name" value="ATP_GRASP"/>
    <property type="match status" value="1"/>
</dbReference>
<feature type="domain" description="ATP-grasp" evidence="5">
    <location>
        <begin position="115"/>
        <end position="314"/>
    </location>
</feature>
<keyword evidence="1" id="KW-0436">Ligase</keyword>
<dbReference type="SMART" id="SM01209">
    <property type="entry name" value="GARS_A"/>
    <property type="match status" value="1"/>
</dbReference>
<dbReference type="Proteomes" id="UP000182229">
    <property type="component" value="Unassembled WGS sequence"/>
</dbReference>
<dbReference type="Gene3D" id="3.30.470.20">
    <property type="entry name" value="ATP-grasp fold, B domain"/>
    <property type="match status" value="1"/>
</dbReference>